<dbReference type="InterPro" id="IPR022454">
    <property type="entry name" value="CHP03883_F420-assoc"/>
</dbReference>
<keyword evidence="2" id="KW-1185">Reference proteome</keyword>
<accession>A0A7X0LS02</accession>
<dbReference type="PANTHER" id="PTHR39420:SF1">
    <property type="entry name" value="HYDROLASE"/>
    <property type="match status" value="1"/>
</dbReference>
<dbReference type="Proteomes" id="UP000540423">
    <property type="component" value="Unassembled WGS sequence"/>
</dbReference>
<dbReference type="Pfam" id="PF10103">
    <property type="entry name" value="Zincin_2"/>
    <property type="match status" value="1"/>
</dbReference>
<dbReference type="InterPro" id="IPR018766">
    <property type="entry name" value="Zinicin_2"/>
</dbReference>
<organism evidence="1 2">
    <name type="scientific">Streptomyces candidus</name>
    <dbReference type="NCBI Taxonomy" id="67283"/>
    <lineage>
        <taxon>Bacteria</taxon>
        <taxon>Bacillati</taxon>
        <taxon>Actinomycetota</taxon>
        <taxon>Actinomycetes</taxon>
        <taxon>Kitasatosporales</taxon>
        <taxon>Streptomycetaceae</taxon>
        <taxon>Streptomyces</taxon>
    </lineage>
</organism>
<proteinExistence type="predicted"/>
<evidence type="ECO:0000313" key="1">
    <source>
        <dbReference type="EMBL" id="MBB6437999.1"/>
    </source>
</evidence>
<dbReference type="InterPro" id="IPR042271">
    <property type="entry name" value="Zinicin_2_N"/>
</dbReference>
<dbReference type="SUPFAM" id="SSF55486">
    <property type="entry name" value="Metalloproteases ('zincins'), catalytic domain"/>
    <property type="match status" value="1"/>
</dbReference>
<evidence type="ECO:0000313" key="2">
    <source>
        <dbReference type="Proteomes" id="UP000540423"/>
    </source>
</evidence>
<sequence length="377" mass="41368">MTSIGGAEMVDWKLAVATATRLVRPGPDVSRDEARAVVAELRRHAKASEEHVRAFTRMIPEGTEPQDTPVLVVDRAGWIRANVAGFRELLKPLLGKMQERRGNSPGGAVIGAVGGKVTGVEVGMLLSFLSSRVLGQYETFAPASRDLPAGGNGGGRLLLIAPNIVQVERELEVDPHDFRLWVCLHEETHRTQFTAVPWLRDHLENEIQSFLGETDVDPMTILERVREAAQSFAGSRPEGEADDDGGRSLVELVQSPAQREILGRLTAVMSLLEGHADYVMDGVGPQVVPSVAEIREKFQQRRAKGASRLDLALRKLLGMDAKLRQYKDGEKFVRAVVDEVGMDGFNRVWTSPNTLPTKAEIAKPADWVARVHRKGDA</sequence>
<gene>
    <name evidence="1" type="ORF">HNQ79_004503</name>
</gene>
<dbReference type="AlphaFoldDB" id="A0A7X0LS02"/>
<reference evidence="1 2" key="1">
    <citation type="submission" date="2020-08" db="EMBL/GenBank/DDBJ databases">
        <title>Genomic Encyclopedia of Type Strains, Phase IV (KMG-IV): sequencing the most valuable type-strain genomes for metagenomic binning, comparative biology and taxonomic classification.</title>
        <authorList>
            <person name="Goeker M."/>
        </authorList>
    </citation>
    <scope>NUCLEOTIDE SEQUENCE [LARGE SCALE GENOMIC DNA]</scope>
    <source>
        <strain evidence="1 2">DSM 40141</strain>
    </source>
</reference>
<dbReference type="PANTHER" id="PTHR39420">
    <property type="match status" value="1"/>
</dbReference>
<comment type="caution">
    <text evidence="1">The sequence shown here is derived from an EMBL/GenBank/DDBJ whole genome shotgun (WGS) entry which is preliminary data.</text>
</comment>
<dbReference type="NCBIfam" id="TIGR03624">
    <property type="entry name" value="putative hydrolase"/>
    <property type="match status" value="1"/>
</dbReference>
<dbReference type="EMBL" id="JACHEM010000012">
    <property type="protein sequence ID" value="MBB6437999.1"/>
    <property type="molecule type" value="Genomic_DNA"/>
</dbReference>
<name>A0A7X0LS02_9ACTN</name>
<protein>
    <submittedName>
        <fullName evidence="1">Coenzyme F420 biosynthesis associated uncharacterized protein</fullName>
    </submittedName>
</protein>
<dbReference type="NCBIfam" id="TIGR03883">
    <property type="entry name" value="DUF2342_F420"/>
    <property type="match status" value="1"/>
</dbReference>
<dbReference type="Gene3D" id="1.20.150.30">
    <property type="entry name" value="Zincin-like metallopeptidase, N-terminal domain"/>
    <property type="match status" value="1"/>
</dbReference>
<dbReference type="RefSeq" id="WP_185033803.1">
    <property type="nucleotide sequence ID" value="NZ_BNBN01000003.1"/>
</dbReference>